<name>A0A0A9F5X3_ARUDO</name>
<organism evidence="1">
    <name type="scientific">Arundo donax</name>
    <name type="common">Giant reed</name>
    <name type="synonym">Donax arundinaceus</name>
    <dbReference type="NCBI Taxonomy" id="35708"/>
    <lineage>
        <taxon>Eukaryota</taxon>
        <taxon>Viridiplantae</taxon>
        <taxon>Streptophyta</taxon>
        <taxon>Embryophyta</taxon>
        <taxon>Tracheophyta</taxon>
        <taxon>Spermatophyta</taxon>
        <taxon>Magnoliopsida</taxon>
        <taxon>Liliopsida</taxon>
        <taxon>Poales</taxon>
        <taxon>Poaceae</taxon>
        <taxon>PACMAD clade</taxon>
        <taxon>Arundinoideae</taxon>
        <taxon>Arundineae</taxon>
        <taxon>Arundo</taxon>
    </lineage>
</organism>
<accession>A0A0A9F5X3</accession>
<reference evidence="1" key="2">
    <citation type="journal article" date="2015" name="Data Brief">
        <title>Shoot transcriptome of the giant reed, Arundo donax.</title>
        <authorList>
            <person name="Barrero R.A."/>
            <person name="Guerrero F.D."/>
            <person name="Moolhuijzen P."/>
            <person name="Goolsby J.A."/>
            <person name="Tidwell J."/>
            <person name="Bellgard S.E."/>
            <person name="Bellgard M.I."/>
        </authorList>
    </citation>
    <scope>NUCLEOTIDE SEQUENCE</scope>
    <source>
        <tissue evidence="1">Shoot tissue taken approximately 20 cm above the soil surface</tissue>
    </source>
</reference>
<reference evidence="1" key="1">
    <citation type="submission" date="2014-09" db="EMBL/GenBank/DDBJ databases">
        <authorList>
            <person name="Magalhaes I.L.F."/>
            <person name="Oliveira U."/>
            <person name="Santos F.R."/>
            <person name="Vidigal T.H.D.A."/>
            <person name="Brescovit A.D."/>
            <person name="Santos A.J."/>
        </authorList>
    </citation>
    <scope>NUCLEOTIDE SEQUENCE</scope>
    <source>
        <tissue evidence="1">Shoot tissue taken approximately 20 cm above the soil surface</tissue>
    </source>
</reference>
<evidence type="ECO:0000313" key="1">
    <source>
        <dbReference type="EMBL" id="JAE05541.1"/>
    </source>
</evidence>
<sequence>MTCTSNMSNWRFQTEWHHWKSARDSKIRKGTIRLVPLLPSITPVNINHITTKTILVQILTPISHKIDFV</sequence>
<dbReference type="EMBL" id="GBRH01192355">
    <property type="protein sequence ID" value="JAE05541.1"/>
    <property type="molecule type" value="Transcribed_RNA"/>
</dbReference>
<protein>
    <submittedName>
        <fullName evidence="1">Uncharacterized protein</fullName>
    </submittedName>
</protein>
<proteinExistence type="predicted"/>
<dbReference type="AlphaFoldDB" id="A0A0A9F5X3"/>